<dbReference type="AlphaFoldDB" id="A0A2M8GLE3"/>
<organism evidence="1 2">
    <name type="scientific">Candidatus Roizmanbacteria bacterium CG_4_8_14_3_um_filter_36_10</name>
    <dbReference type="NCBI Taxonomy" id="1974834"/>
    <lineage>
        <taxon>Bacteria</taxon>
        <taxon>Candidatus Roizmaniibacteriota</taxon>
    </lineage>
</organism>
<dbReference type="Proteomes" id="UP000229370">
    <property type="component" value="Unassembled WGS sequence"/>
</dbReference>
<gene>
    <name evidence="1" type="ORF">CO007_05230</name>
</gene>
<name>A0A2M8GLE3_9BACT</name>
<sequence length="471" mass="53483">MAPENGKIRQDLTEVTLNPGSYLLGSLPVELELPRAARRNMSGLQVTFSPDQAHTEYLIESNRSPMAATLESQGSVYARETILDGRQIIIANSLSPYTVNGDHLIVWCPGKDGIRYQQTFREMGIRQGQEAFRITSSIARIYESENGPRNFYIGINVQTDEWQRQTVQSIRDAVHLHAVRMTEADIIQFQEVKDRHVSHEFADNFATLSLELFSQVVVPELDKIGANAFFSEAFGHSGYKLQYPKGYFFRLKEGWETLKSEDFFPFLVNLQIIFENAYKELRACFTDERLEMFRFIVGEDGKAKEEPFMRPLPFENDEIVRRVRAYLEKHLISDKKTQRRLLFLASTIKPASDVLERNSEKDPGLSTDVPKINVKAINTKMIMDGLGYNILFFPDPIDKGAVLMSIVPRVTSAGSPLDAFGIKKTQYEVEQAEFESLMASADARRDTIVRDLITRHPSLVQGSALEGRPVV</sequence>
<protein>
    <submittedName>
        <fullName evidence="1">Uncharacterized protein</fullName>
    </submittedName>
</protein>
<accession>A0A2M8GLE3</accession>
<comment type="caution">
    <text evidence="1">The sequence shown here is derived from an EMBL/GenBank/DDBJ whole genome shotgun (WGS) entry which is preliminary data.</text>
</comment>
<evidence type="ECO:0000313" key="1">
    <source>
        <dbReference type="EMBL" id="PJC81371.1"/>
    </source>
</evidence>
<evidence type="ECO:0000313" key="2">
    <source>
        <dbReference type="Proteomes" id="UP000229370"/>
    </source>
</evidence>
<dbReference type="EMBL" id="PFQK01000089">
    <property type="protein sequence ID" value="PJC81371.1"/>
    <property type="molecule type" value="Genomic_DNA"/>
</dbReference>
<reference evidence="2" key="1">
    <citation type="submission" date="2017-09" db="EMBL/GenBank/DDBJ databases">
        <title>Depth-based differentiation of microbial function through sediment-hosted aquifers and enrichment of novel symbionts in the deep terrestrial subsurface.</title>
        <authorList>
            <person name="Probst A.J."/>
            <person name="Ladd B."/>
            <person name="Jarett J.K."/>
            <person name="Geller-Mcgrath D.E."/>
            <person name="Sieber C.M.K."/>
            <person name="Emerson J.B."/>
            <person name="Anantharaman K."/>
            <person name="Thomas B.C."/>
            <person name="Malmstrom R."/>
            <person name="Stieglmeier M."/>
            <person name="Klingl A."/>
            <person name="Woyke T."/>
            <person name="Ryan C.M."/>
            <person name="Banfield J.F."/>
        </authorList>
    </citation>
    <scope>NUCLEOTIDE SEQUENCE [LARGE SCALE GENOMIC DNA]</scope>
</reference>
<proteinExistence type="predicted"/>